<reference evidence="1" key="2">
    <citation type="submission" date="2020-09" db="EMBL/GenBank/DDBJ databases">
        <authorList>
            <person name="Sun Q."/>
            <person name="Kim S."/>
        </authorList>
    </citation>
    <scope>NUCLEOTIDE SEQUENCE</scope>
    <source>
        <strain evidence="1">KCTC 23430</strain>
    </source>
</reference>
<organism evidence="1 2">
    <name type="scientific">Parahalioglobus pacificus</name>
    <dbReference type="NCBI Taxonomy" id="930806"/>
    <lineage>
        <taxon>Bacteria</taxon>
        <taxon>Pseudomonadati</taxon>
        <taxon>Pseudomonadota</taxon>
        <taxon>Gammaproteobacteria</taxon>
        <taxon>Cellvibrionales</taxon>
        <taxon>Halieaceae</taxon>
        <taxon>Parahalioglobus</taxon>
    </lineage>
</organism>
<dbReference type="Proteomes" id="UP000644693">
    <property type="component" value="Unassembled WGS sequence"/>
</dbReference>
<evidence type="ECO:0000313" key="1">
    <source>
        <dbReference type="EMBL" id="GHD32023.1"/>
    </source>
</evidence>
<gene>
    <name evidence="1" type="ORF">GCM10007053_15690</name>
</gene>
<dbReference type="SUPFAM" id="SSF111369">
    <property type="entry name" value="HlyD-like secretion proteins"/>
    <property type="match status" value="1"/>
</dbReference>
<comment type="caution">
    <text evidence="1">The sequence shown here is derived from an EMBL/GenBank/DDBJ whole genome shotgun (WGS) entry which is preliminary data.</text>
</comment>
<proteinExistence type="predicted"/>
<evidence type="ECO:0000313" key="2">
    <source>
        <dbReference type="Proteomes" id="UP000644693"/>
    </source>
</evidence>
<dbReference type="Gene3D" id="1.10.287.470">
    <property type="entry name" value="Helix hairpin bin"/>
    <property type="match status" value="1"/>
</dbReference>
<dbReference type="AlphaFoldDB" id="A0A918XH24"/>
<dbReference type="EMBL" id="BMYM01000001">
    <property type="protein sequence ID" value="GHD32023.1"/>
    <property type="molecule type" value="Genomic_DNA"/>
</dbReference>
<reference evidence="1" key="1">
    <citation type="journal article" date="2014" name="Int. J. Syst. Evol. Microbiol.">
        <title>Complete genome sequence of Corynebacterium casei LMG S-19264T (=DSM 44701T), isolated from a smear-ripened cheese.</title>
        <authorList>
            <consortium name="US DOE Joint Genome Institute (JGI-PGF)"/>
            <person name="Walter F."/>
            <person name="Albersmeier A."/>
            <person name="Kalinowski J."/>
            <person name="Ruckert C."/>
        </authorList>
    </citation>
    <scope>NUCLEOTIDE SEQUENCE</scope>
    <source>
        <strain evidence="1">KCTC 23430</strain>
    </source>
</reference>
<keyword evidence="2" id="KW-1185">Reference proteome</keyword>
<sequence>MIAAREKTQSDVKHATLELVYTRFKAPIAGLIGESTGYVGARIHCGWNYPCATAS</sequence>
<dbReference type="Gene3D" id="2.40.50.100">
    <property type="match status" value="1"/>
</dbReference>
<protein>
    <submittedName>
        <fullName evidence="1">Uncharacterized protein</fullName>
    </submittedName>
</protein>
<accession>A0A918XH24</accession>
<name>A0A918XH24_9GAMM</name>